<dbReference type="SUPFAM" id="SSF159006">
    <property type="entry name" value="YopX-like"/>
    <property type="match status" value="1"/>
</dbReference>
<proteinExistence type="predicted"/>
<protein>
    <submittedName>
        <fullName evidence="1">Uncharacterized protein</fullName>
    </submittedName>
</protein>
<gene>
    <name evidence="1" type="ORF">LpeD_93</name>
</gene>
<sequence>MYLSEFKEEVEKLSSKYHVGGDQSNITVYYSVGRTWKTVVTIAKNLQYSFKKHVSSSNFNKLPFGRKLYMLSSELAVTPVLERDKGLKEVAGKRKQEHVMASISRHIARQARVTQHIANSPAGVNQGVQVSLKSNKKEYTGIKDVLGNKIFVGDTVSEIRNQEDVYNELKSLGYLPKFNKYEKINVPFRVEKDSYLYGHWIARDVASGNHFGVNGWNFGKDLIIV</sequence>
<dbReference type="Proteomes" id="UP000229296">
    <property type="component" value="Segment"/>
</dbReference>
<evidence type="ECO:0000313" key="2">
    <source>
        <dbReference type="Proteomes" id="UP000229296"/>
    </source>
</evidence>
<name>A0A291I9J3_9CAUD</name>
<accession>A0A291I9J3</accession>
<evidence type="ECO:0000313" key="1">
    <source>
        <dbReference type="EMBL" id="ATG86371.1"/>
    </source>
</evidence>
<keyword evidence="2" id="KW-1185">Reference proteome</keyword>
<organism evidence="1 2">
    <name type="scientific">Lactobacillus phage LpeD</name>
    <dbReference type="NCBI Taxonomy" id="2041210"/>
    <lineage>
        <taxon>Viruses</taxon>
        <taxon>Duplodnaviria</taxon>
        <taxon>Heunggongvirae</taxon>
        <taxon>Uroviricota</taxon>
        <taxon>Caudoviricetes</taxon>
        <taxon>Herelleviridae</taxon>
        <taxon>Elpedvirus</taxon>
        <taxon>Elpedvirus LpeD</taxon>
    </lineage>
</organism>
<reference evidence="1 2" key="1">
    <citation type="submission" date="2017-08" db="EMBL/GenBank/DDBJ databases">
        <title>Isolation and Characterization of phages of Lactobacillus pentosus and plantarum.</title>
        <authorList>
            <person name="Qi R."/>
            <person name="Yu M."/>
            <person name="Qiao X."/>
            <person name="Li Y."/>
        </authorList>
    </citation>
    <scope>NUCLEOTIDE SEQUENCE [LARGE SCALE GENOMIC DNA]</scope>
</reference>
<dbReference type="EMBL" id="MF787246">
    <property type="protein sequence ID" value="ATG86371.1"/>
    <property type="molecule type" value="Genomic_DNA"/>
</dbReference>